<reference evidence="3" key="1">
    <citation type="journal article" date="2017" name="Nat. Ecol. Evol.">
        <title>Genome expansion and lineage-specific genetic innovations in the forest pathogenic fungi Armillaria.</title>
        <authorList>
            <person name="Sipos G."/>
            <person name="Prasanna A.N."/>
            <person name="Walter M.C."/>
            <person name="O'Connor E."/>
            <person name="Balint B."/>
            <person name="Krizsan K."/>
            <person name="Kiss B."/>
            <person name="Hess J."/>
            <person name="Varga T."/>
            <person name="Slot J."/>
            <person name="Riley R."/>
            <person name="Boka B."/>
            <person name="Rigling D."/>
            <person name="Barry K."/>
            <person name="Lee J."/>
            <person name="Mihaltcheva S."/>
            <person name="LaButti K."/>
            <person name="Lipzen A."/>
            <person name="Waldron R."/>
            <person name="Moloney N.M."/>
            <person name="Sperisen C."/>
            <person name="Kredics L."/>
            <person name="Vagvoelgyi C."/>
            <person name="Patrignani A."/>
            <person name="Fitzpatrick D."/>
            <person name="Nagy I."/>
            <person name="Doyle S."/>
            <person name="Anderson J.B."/>
            <person name="Grigoriev I.V."/>
            <person name="Gueldener U."/>
            <person name="Muensterkoetter M."/>
            <person name="Nagy L.G."/>
        </authorList>
    </citation>
    <scope>NUCLEOTIDE SEQUENCE [LARGE SCALE GENOMIC DNA]</scope>
    <source>
        <strain evidence="3">C18/9</strain>
    </source>
</reference>
<dbReference type="OrthoDB" id="10395484at2759"/>
<dbReference type="Gene3D" id="1.10.390.10">
    <property type="entry name" value="Neutral Protease Domain 2"/>
    <property type="match status" value="1"/>
</dbReference>
<evidence type="ECO:0000256" key="1">
    <source>
        <dbReference type="SAM" id="MobiDB-lite"/>
    </source>
</evidence>
<protein>
    <submittedName>
        <fullName evidence="2">Uncharacterized protein</fullName>
    </submittedName>
</protein>
<proteinExistence type="predicted"/>
<dbReference type="EMBL" id="FUEG01000050">
    <property type="protein sequence ID" value="SJL17901.1"/>
    <property type="molecule type" value="Genomic_DNA"/>
</dbReference>
<keyword evidence="3" id="KW-1185">Reference proteome</keyword>
<dbReference type="Proteomes" id="UP000219338">
    <property type="component" value="Unassembled WGS sequence"/>
</dbReference>
<sequence>MLHDIYAALVEVHWFSSTAIEDNIVWLHLFIDALSLRPCDLTLSQRPPELPNQPYDGLFFSRQTPEKYKTS</sequence>
<feature type="region of interest" description="Disordered" evidence="1">
    <location>
        <begin position="52"/>
        <end position="71"/>
    </location>
</feature>
<organism evidence="2 3">
    <name type="scientific">Armillaria ostoyae</name>
    <name type="common">Armillaria root rot fungus</name>
    <dbReference type="NCBI Taxonomy" id="47428"/>
    <lineage>
        <taxon>Eukaryota</taxon>
        <taxon>Fungi</taxon>
        <taxon>Dikarya</taxon>
        <taxon>Basidiomycota</taxon>
        <taxon>Agaricomycotina</taxon>
        <taxon>Agaricomycetes</taxon>
        <taxon>Agaricomycetidae</taxon>
        <taxon>Agaricales</taxon>
        <taxon>Marasmiineae</taxon>
        <taxon>Physalacriaceae</taxon>
        <taxon>Armillaria</taxon>
    </lineage>
</organism>
<dbReference type="InterPro" id="IPR027268">
    <property type="entry name" value="Peptidase_M4/M1_CTD_sf"/>
</dbReference>
<accession>A0A284SA79</accession>
<gene>
    <name evidence="2" type="ORF">ARMOST_21468</name>
</gene>
<dbReference type="AlphaFoldDB" id="A0A284SA79"/>
<evidence type="ECO:0000313" key="3">
    <source>
        <dbReference type="Proteomes" id="UP000219338"/>
    </source>
</evidence>
<name>A0A284SA79_ARMOS</name>
<evidence type="ECO:0000313" key="2">
    <source>
        <dbReference type="EMBL" id="SJL17901.1"/>
    </source>
</evidence>